<dbReference type="AlphaFoldDB" id="A0A5C5W9S1"/>
<evidence type="ECO:0008006" key="3">
    <source>
        <dbReference type="Google" id="ProtNLM"/>
    </source>
</evidence>
<dbReference type="RefSeq" id="WP_146511609.1">
    <property type="nucleotide sequence ID" value="NZ_SIHI01000025.1"/>
</dbReference>
<sequence length="126" mass="13795">MLNVEVDPGDLIAVLTPDGALDASDFETASREIDPVIEQHGMLNGLVIYVQKFPGWDSFAALSTHFKFVKQHHQKVKCVALVTDSSIANIAEKLGSHFVAADIKHFPYSQLSEAKAWIRESAKASS</sequence>
<reference evidence="1 2" key="1">
    <citation type="submission" date="2019-02" db="EMBL/GenBank/DDBJ databases">
        <title>Deep-cultivation of Planctomycetes and their phenomic and genomic characterization uncovers novel biology.</title>
        <authorList>
            <person name="Wiegand S."/>
            <person name="Jogler M."/>
            <person name="Boedeker C."/>
            <person name="Pinto D."/>
            <person name="Vollmers J."/>
            <person name="Rivas-Marin E."/>
            <person name="Kohn T."/>
            <person name="Peeters S.H."/>
            <person name="Heuer A."/>
            <person name="Rast P."/>
            <person name="Oberbeckmann S."/>
            <person name="Bunk B."/>
            <person name="Jeske O."/>
            <person name="Meyerdierks A."/>
            <person name="Storesund J.E."/>
            <person name="Kallscheuer N."/>
            <person name="Luecker S."/>
            <person name="Lage O.M."/>
            <person name="Pohl T."/>
            <person name="Merkel B.J."/>
            <person name="Hornburger P."/>
            <person name="Mueller R.-W."/>
            <person name="Bruemmer F."/>
            <person name="Labrenz M."/>
            <person name="Spormann A.M."/>
            <person name="Op Den Camp H."/>
            <person name="Overmann J."/>
            <person name="Amann R."/>
            <person name="Jetten M.S.M."/>
            <person name="Mascher T."/>
            <person name="Medema M.H."/>
            <person name="Devos D.P."/>
            <person name="Kaster A.-K."/>
            <person name="Ovreas L."/>
            <person name="Rohde M."/>
            <person name="Galperin M.Y."/>
            <person name="Jogler C."/>
        </authorList>
    </citation>
    <scope>NUCLEOTIDE SEQUENCE [LARGE SCALE GENOMIC DNA]</scope>
    <source>
        <strain evidence="1 2">KOR42</strain>
    </source>
</reference>
<dbReference type="Pfam" id="PF11964">
    <property type="entry name" value="SpoIIAA-like"/>
    <property type="match status" value="1"/>
</dbReference>
<dbReference type="Proteomes" id="UP000317243">
    <property type="component" value="Unassembled WGS sequence"/>
</dbReference>
<dbReference type="InterPro" id="IPR036513">
    <property type="entry name" value="STAS_dom_sf"/>
</dbReference>
<dbReference type="InterPro" id="IPR021866">
    <property type="entry name" value="SpoIIAA-like"/>
</dbReference>
<dbReference type="InterPro" id="IPR038396">
    <property type="entry name" value="SpoIIAA-like_sf"/>
</dbReference>
<gene>
    <name evidence="1" type="ORF">KOR42_42300</name>
</gene>
<accession>A0A5C5W9S1</accession>
<dbReference type="Gene3D" id="3.40.50.10600">
    <property type="entry name" value="SpoIIaa-like domains"/>
    <property type="match status" value="1"/>
</dbReference>
<protein>
    <recommendedName>
        <fullName evidence="3">SpoIIAA-like protein</fullName>
    </recommendedName>
</protein>
<dbReference type="EMBL" id="SIHI01000025">
    <property type="protein sequence ID" value="TWT47033.1"/>
    <property type="molecule type" value="Genomic_DNA"/>
</dbReference>
<keyword evidence="2" id="KW-1185">Reference proteome</keyword>
<evidence type="ECO:0000313" key="2">
    <source>
        <dbReference type="Proteomes" id="UP000317243"/>
    </source>
</evidence>
<proteinExistence type="predicted"/>
<name>A0A5C5W9S1_9PLAN</name>
<dbReference type="SUPFAM" id="SSF52091">
    <property type="entry name" value="SpoIIaa-like"/>
    <property type="match status" value="1"/>
</dbReference>
<dbReference type="OrthoDB" id="9811577at2"/>
<organism evidence="1 2">
    <name type="scientific">Thalassoglobus neptunius</name>
    <dbReference type="NCBI Taxonomy" id="1938619"/>
    <lineage>
        <taxon>Bacteria</taxon>
        <taxon>Pseudomonadati</taxon>
        <taxon>Planctomycetota</taxon>
        <taxon>Planctomycetia</taxon>
        <taxon>Planctomycetales</taxon>
        <taxon>Planctomycetaceae</taxon>
        <taxon>Thalassoglobus</taxon>
    </lineage>
</organism>
<comment type="caution">
    <text evidence="1">The sequence shown here is derived from an EMBL/GenBank/DDBJ whole genome shotgun (WGS) entry which is preliminary data.</text>
</comment>
<evidence type="ECO:0000313" key="1">
    <source>
        <dbReference type="EMBL" id="TWT47033.1"/>
    </source>
</evidence>